<dbReference type="Proteomes" id="UP001322785">
    <property type="component" value="Plasmid pRinCIP108029b"/>
</dbReference>
<proteinExistence type="predicted"/>
<dbReference type="RefSeq" id="WP_193446655.1">
    <property type="nucleotide sequence ID" value="NZ_BSOQ01000002.1"/>
</dbReference>
<sequence length="56" mass="6538">MRIEIDLETVQQIDAEEAPDLFLAGWMIVKLLRSGFRDDEPKQQSWYRASGLDRLS</sequence>
<reference evidence="1 2" key="1">
    <citation type="submission" date="2023-12" db="EMBL/GenBank/DDBJ databases">
        <authorList>
            <person name="Menendez E."/>
            <person name="Kaur S."/>
            <person name="Flores-Felix J.D."/>
            <person name="diCenzo G.C."/>
            <person name="Peix A."/>
            <person name="Velazquez E."/>
        </authorList>
    </citation>
    <scope>NUCLEOTIDE SEQUENCE [LARGE SCALE GENOMIC DNA]</scope>
    <source>
        <strain evidence="1 2">CIP 108029</strain>
        <plasmid evidence="1 2">pRinCIP108029b</plasmid>
    </source>
</reference>
<keyword evidence="2" id="KW-1185">Reference proteome</keyword>
<name>A0ABZ1DVJ3_9HYPH</name>
<dbReference type="EMBL" id="CP140636">
    <property type="protein sequence ID" value="WRW39691.1"/>
    <property type="molecule type" value="Genomic_DNA"/>
</dbReference>
<protein>
    <submittedName>
        <fullName evidence="1">Uncharacterized protein</fullName>
    </submittedName>
</protein>
<evidence type="ECO:0000313" key="2">
    <source>
        <dbReference type="Proteomes" id="UP001322785"/>
    </source>
</evidence>
<gene>
    <name evidence="1" type="ORF">U5G49_005035</name>
</gene>
<organism evidence="1 2">
    <name type="scientific">Rhizobium indigoferae</name>
    <dbReference type="NCBI Taxonomy" id="158891"/>
    <lineage>
        <taxon>Bacteria</taxon>
        <taxon>Pseudomonadati</taxon>
        <taxon>Pseudomonadota</taxon>
        <taxon>Alphaproteobacteria</taxon>
        <taxon>Hyphomicrobiales</taxon>
        <taxon>Rhizobiaceae</taxon>
        <taxon>Rhizobium/Agrobacterium group</taxon>
        <taxon>Rhizobium</taxon>
    </lineage>
</organism>
<evidence type="ECO:0000313" key="1">
    <source>
        <dbReference type="EMBL" id="WRW39691.1"/>
    </source>
</evidence>
<accession>A0ABZ1DVJ3</accession>
<keyword evidence="1" id="KW-0614">Plasmid</keyword>
<geneLocation type="plasmid" evidence="1 2">
    <name>pRinCIP108029b</name>
</geneLocation>